<evidence type="ECO:0000313" key="2">
    <source>
        <dbReference type="Proteomes" id="UP000291343"/>
    </source>
</evidence>
<dbReference type="EMBL" id="QKKF02018223">
    <property type="protein sequence ID" value="RZF40477.1"/>
    <property type="molecule type" value="Genomic_DNA"/>
</dbReference>
<keyword evidence="2" id="KW-1185">Reference proteome</keyword>
<accession>A0A482X3U6</accession>
<protein>
    <submittedName>
        <fullName evidence="1">Uncharacterized protein</fullName>
    </submittedName>
</protein>
<dbReference type="InParanoid" id="A0A482X3U6"/>
<dbReference type="Proteomes" id="UP000291343">
    <property type="component" value="Unassembled WGS sequence"/>
</dbReference>
<evidence type="ECO:0000313" key="1">
    <source>
        <dbReference type="EMBL" id="RZF40477.1"/>
    </source>
</evidence>
<sequence>MSKTLSRMTTGVPRCKVNISEASFSSSDSYILECLVCIRDRARSAETRGEIHGYRTRQTRHINMPRCRLARTQKCYPFIALKMYNRLPGWIKESRSDRHFRAVLKSFIVDHPFYSLSEFFDAEMTF</sequence>
<dbReference type="AlphaFoldDB" id="A0A482X3U6"/>
<comment type="caution">
    <text evidence="1">The sequence shown here is derived from an EMBL/GenBank/DDBJ whole genome shotgun (WGS) entry which is preliminary data.</text>
</comment>
<dbReference type="OrthoDB" id="6623690at2759"/>
<proteinExistence type="predicted"/>
<organism evidence="1 2">
    <name type="scientific">Laodelphax striatellus</name>
    <name type="common">Small brown planthopper</name>
    <name type="synonym">Delphax striatella</name>
    <dbReference type="NCBI Taxonomy" id="195883"/>
    <lineage>
        <taxon>Eukaryota</taxon>
        <taxon>Metazoa</taxon>
        <taxon>Ecdysozoa</taxon>
        <taxon>Arthropoda</taxon>
        <taxon>Hexapoda</taxon>
        <taxon>Insecta</taxon>
        <taxon>Pterygota</taxon>
        <taxon>Neoptera</taxon>
        <taxon>Paraneoptera</taxon>
        <taxon>Hemiptera</taxon>
        <taxon>Auchenorrhyncha</taxon>
        <taxon>Fulgoroidea</taxon>
        <taxon>Delphacidae</taxon>
        <taxon>Criomorphinae</taxon>
        <taxon>Laodelphax</taxon>
    </lineage>
</organism>
<reference evidence="1 2" key="1">
    <citation type="journal article" date="2017" name="Gigascience">
        <title>Genome sequence of the small brown planthopper, Laodelphax striatellus.</title>
        <authorList>
            <person name="Zhu J."/>
            <person name="Jiang F."/>
            <person name="Wang X."/>
            <person name="Yang P."/>
            <person name="Bao Y."/>
            <person name="Zhao W."/>
            <person name="Wang W."/>
            <person name="Lu H."/>
            <person name="Wang Q."/>
            <person name="Cui N."/>
            <person name="Li J."/>
            <person name="Chen X."/>
            <person name="Luo L."/>
            <person name="Yu J."/>
            <person name="Kang L."/>
            <person name="Cui F."/>
        </authorList>
    </citation>
    <scope>NUCLEOTIDE SEQUENCE [LARGE SCALE GENOMIC DNA]</scope>
    <source>
        <strain evidence="1">Lst14</strain>
    </source>
</reference>
<name>A0A482X3U6_LAOST</name>
<gene>
    <name evidence="1" type="ORF">LSTR_LSTR000356</name>
</gene>